<gene>
    <name evidence="6" type="ORF">SYN_02671</name>
</gene>
<dbReference type="CDD" id="cd00616">
    <property type="entry name" value="AHBA_syn"/>
    <property type="match status" value="1"/>
</dbReference>
<dbReference type="InterPro" id="IPR000653">
    <property type="entry name" value="DegT/StrS_aminotransferase"/>
</dbReference>
<dbReference type="InParanoid" id="Q2LWM9"/>
<feature type="modified residue" description="N6-(pyridoxal phosphate)lysine" evidence="4">
    <location>
        <position position="211"/>
    </location>
</feature>
<dbReference type="PANTHER" id="PTHR30244:SF42">
    <property type="entry name" value="UDP-2-ACETAMIDO-2-DEOXY-3-OXO-D-GLUCURONATE AMINOTRANSFERASE"/>
    <property type="match status" value="1"/>
</dbReference>
<evidence type="ECO:0000256" key="4">
    <source>
        <dbReference type="PIRSR" id="PIRSR000390-2"/>
    </source>
</evidence>
<dbReference type="SUPFAM" id="SSF53383">
    <property type="entry name" value="PLP-dependent transferases"/>
    <property type="match status" value="1"/>
</dbReference>
<dbReference type="GO" id="GO:0000271">
    <property type="term" value="P:polysaccharide biosynthetic process"/>
    <property type="evidence" value="ECO:0007669"/>
    <property type="project" value="TreeGrafter"/>
</dbReference>
<dbReference type="HOGENOM" id="CLU_033332_6_1_7"/>
<comment type="similarity">
    <text evidence="2 5">Belongs to the DegT/DnrJ/EryC1 family.</text>
</comment>
<dbReference type="PANTHER" id="PTHR30244">
    <property type="entry name" value="TRANSAMINASE"/>
    <property type="match status" value="1"/>
</dbReference>
<evidence type="ECO:0000256" key="3">
    <source>
        <dbReference type="PIRSR" id="PIRSR000390-1"/>
    </source>
</evidence>
<dbReference type="GO" id="GO:0030170">
    <property type="term" value="F:pyridoxal phosphate binding"/>
    <property type="evidence" value="ECO:0007669"/>
    <property type="project" value="UniProtKB-ARBA"/>
</dbReference>
<dbReference type="Proteomes" id="UP000001933">
    <property type="component" value="Chromosome"/>
</dbReference>
<sequence>MNKERSFMNFIDLPAQQQRIRMQIEENIRKVLDHGQYIMGPEIGALEQALVEYTGVRHAIACSSGTDALLLALMAYGVGPGDAVFTTPFTFIATAEVVALLGATPVFVDIDPRTFNIDPEKLKQAIQAVKQNDPRLHPLPAASQSAALTPKGIIPVDLFGLPADYDRISAIAREHGLFVIEDAAQSFGAEYQGKKAGALADIACTSFFPAKPLGGYGDGGMCFTDDDTLADLMRSIRIHGQGSDRYNNVRVGINGRLDSLQAAILLAKFSLFPEETILRQQAAGRYSALLAQNESLVLPYVPDGYLSVWAQYSILARDNAHRAAIQAALQKEGIPTMVYYPKPLHVQDAFAFLGYRPDDLPVSDDCARRIFSLPMHPYLKEDDQKLIADAINGI</sequence>
<dbReference type="Gene3D" id="3.40.640.10">
    <property type="entry name" value="Type I PLP-dependent aspartate aminotransferase-like (Major domain)"/>
    <property type="match status" value="1"/>
</dbReference>
<dbReference type="FunFam" id="3.40.640.10:FF:000089">
    <property type="entry name" value="Aminotransferase, DegT/DnrJ/EryC1/StrS family"/>
    <property type="match status" value="1"/>
</dbReference>
<dbReference type="InterPro" id="IPR015422">
    <property type="entry name" value="PyrdxlP-dep_Trfase_small"/>
</dbReference>
<evidence type="ECO:0000313" key="7">
    <source>
        <dbReference type="Proteomes" id="UP000001933"/>
    </source>
</evidence>
<keyword evidence="1 4" id="KW-0663">Pyridoxal phosphate</keyword>
<dbReference type="STRING" id="56780.SYN_02671"/>
<dbReference type="GO" id="GO:0008483">
    <property type="term" value="F:transaminase activity"/>
    <property type="evidence" value="ECO:0007669"/>
    <property type="project" value="TreeGrafter"/>
</dbReference>
<name>Q2LWM9_SYNAS</name>
<evidence type="ECO:0000313" key="6">
    <source>
        <dbReference type="EMBL" id="ABC78488.1"/>
    </source>
</evidence>
<dbReference type="InterPro" id="IPR015421">
    <property type="entry name" value="PyrdxlP-dep_Trfase_major"/>
</dbReference>
<feature type="active site" description="Proton acceptor" evidence="3">
    <location>
        <position position="211"/>
    </location>
</feature>
<accession>Q2LWM9</accession>
<evidence type="ECO:0000256" key="2">
    <source>
        <dbReference type="ARBA" id="ARBA00037999"/>
    </source>
</evidence>
<dbReference type="PIRSF" id="PIRSF000390">
    <property type="entry name" value="PLP_StrS"/>
    <property type="match status" value="1"/>
</dbReference>
<keyword evidence="7" id="KW-1185">Reference proteome</keyword>
<dbReference type="AlphaFoldDB" id="Q2LWM9"/>
<organism evidence="6 7">
    <name type="scientific">Syntrophus aciditrophicus (strain SB)</name>
    <dbReference type="NCBI Taxonomy" id="56780"/>
    <lineage>
        <taxon>Bacteria</taxon>
        <taxon>Pseudomonadati</taxon>
        <taxon>Thermodesulfobacteriota</taxon>
        <taxon>Syntrophia</taxon>
        <taxon>Syntrophales</taxon>
        <taxon>Syntrophaceae</taxon>
        <taxon>Syntrophus</taxon>
    </lineage>
</organism>
<dbReference type="InterPro" id="IPR015424">
    <property type="entry name" value="PyrdxlP-dep_Trfase"/>
</dbReference>
<dbReference type="EMBL" id="CP000252">
    <property type="protein sequence ID" value="ABC78488.1"/>
    <property type="molecule type" value="Genomic_DNA"/>
</dbReference>
<dbReference type="Gene3D" id="3.90.1150.10">
    <property type="entry name" value="Aspartate Aminotransferase, domain 1"/>
    <property type="match status" value="1"/>
</dbReference>
<dbReference type="eggNOG" id="COG0399">
    <property type="taxonomic scope" value="Bacteria"/>
</dbReference>
<evidence type="ECO:0000256" key="5">
    <source>
        <dbReference type="RuleBase" id="RU004508"/>
    </source>
</evidence>
<dbReference type="KEGG" id="sat:SYN_02671"/>
<proteinExistence type="inferred from homology"/>
<reference evidence="6 7" key="1">
    <citation type="journal article" date="2007" name="Proc. Natl. Acad. Sci. U.S.A.">
        <title>The genome of Syntrophus aciditrophicus: life at the thermodynamic limit of microbial growth.</title>
        <authorList>
            <person name="McInerney M.J."/>
            <person name="Rohlin L."/>
            <person name="Mouttaki H."/>
            <person name="Kim U."/>
            <person name="Krupp R.S."/>
            <person name="Rios-Hernandez L."/>
            <person name="Sieber J."/>
            <person name="Struchtemeyer C.G."/>
            <person name="Bhattacharyya A."/>
            <person name="Campbell J.W."/>
            <person name="Gunsalus R.P."/>
        </authorList>
    </citation>
    <scope>NUCLEOTIDE SEQUENCE [LARGE SCALE GENOMIC DNA]</scope>
    <source>
        <strain evidence="6 7">SB</strain>
    </source>
</reference>
<protein>
    <submittedName>
        <fullName evidence="6">Pleiotrophic regulatory protein</fullName>
    </submittedName>
</protein>
<evidence type="ECO:0000256" key="1">
    <source>
        <dbReference type="ARBA" id="ARBA00022898"/>
    </source>
</evidence>
<dbReference type="Pfam" id="PF01041">
    <property type="entry name" value="DegT_DnrJ_EryC1"/>
    <property type="match status" value="1"/>
</dbReference>